<dbReference type="PANTHER" id="PTHR43751">
    <property type="entry name" value="SULFATASE"/>
    <property type="match status" value="1"/>
</dbReference>
<dbReference type="EMBL" id="JACBAZ010000016">
    <property type="protein sequence ID" value="NWK57592.1"/>
    <property type="molecule type" value="Genomic_DNA"/>
</dbReference>
<evidence type="ECO:0000313" key="3">
    <source>
        <dbReference type="EMBL" id="NWK57592.1"/>
    </source>
</evidence>
<dbReference type="RefSeq" id="WP_178934863.1">
    <property type="nucleotide sequence ID" value="NZ_JACBAZ010000016.1"/>
</dbReference>
<dbReference type="InterPro" id="IPR000917">
    <property type="entry name" value="Sulfatase_N"/>
</dbReference>
<dbReference type="InterPro" id="IPR052701">
    <property type="entry name" value="GAG_Ulvan_Degrading_Sulfatases"/>
</dbReference>
<protein>
    <submittedName>
        <fullName evidence="3">Sulfatase</fullName>
    </submittedName>
</protein>
<sequence>MPVILFLLLCLPLLGAESKPNIVYIMADDLTHRDLGCYGGQAHTPHIDALAKQGKRFTQCFQAAPMCSPTRHNIYTGLYPVKSGAYPNHTFAKSGTKSIVHYLKPLGYRVALSGKTHIAPKEVFPFEYSGKKNPDMKAIDELMRDSKSSGKPFCLFACSNEPHTPWDKGDASRYPVDQIKLPPYYVDTPETRKGFAKYLAEITYYDSQVGQILALLDQHGLTENTLVMVTSEQGNSLPFAKWTCYDSGLQSGLVCRWPGVVEAGTSSDALVEFVDFTPTFIDAAGGSRPATLDGQSLLPLLKGESNEHKDYVYGIMTTRGIHSGSDYYGIRSVRSKSHKLIVNLSPEAEFSNTCMKTKEFKSWEARAAAGDAHAATTVARYKKRPALELYDLTKDPFEMNNIASNPENAPLIAALRTQLETWMNSQGDLGQATELAANERQTRGKKKRKTNKKK</sequence>
<comment type="caution">
    <text evidence="3">The sequence shown here is derived from an EMBL/GenBank/DDBJ whole genome shotgun (WGS) entry which is preliminary data.</text>
</comment>
<evidence type="ECO:0000313" key="4">
    <source>
        <dbReference type="Proteomes" id="UP000557872"/>
    </source>
</evidence>
<feature type="compositionally biased region" description="Basic residues" evidence="1">
    <location>
        <begin position="443"/>
        <end position="454"/>
    </location>
</feature>
<name>A0A851GKM2_9BACT</name>
<organism evidence="3 4">
    <name type="scientific">Oceaniferula marina</name>
    <dbReference type="NCBI Taxonomy" id="2748318"/>
    <lineage>
        <taxon>Bacteria</taxon>
        <taxon>Pseudomonadati</taxon>
        <taxon>Verrucomicrobiota</taxon>
        <taxon>Verrucomicrobiia</taxon>
        <taxon>Verrucomicrobiales</taxon>
        <taxon>Verrucomicrobiaceae</taxon>
        <taxon>Oceaniferula</taxon>
    </lineage>
</organism>
<feature type="domain" description="Sulfatase N-terminal" evidence="2">
    <location>
        <begin position="20"/>
        <end position="285"/>
    </location>
</feature>
<accession>A0A851GKM2</accession>
<dbReference type="AlphaFoldDB" id="A0A851GKM2"/>
<evidence type="ECO:0000259" key="2">
    <source>
        <dbReference type="Pfam" id="PF00884"/>
    </source>
</evidence>
<feature type="region of interest" description="Disordered" evidence="1">
    <location>
        <begin position="430"/>
        <end position="454"/>
    </location>
</feature>
<evidence type="ECO:0000256" key="1">
    <source>
        <dbReference type="SAM" id="MobiDB-lite"/>
    </source>
</evidence>
<proteinExistence type="predicted"/>
<dbReference type="PANTHER" id="PTHR43751:SF1">
    <property type="entry name" value="SULFATASE ATSG-RELATED"/>
    <property type="match status" value="1"/>
</dbReference>
<dbReference type="InterPro" id="IPR017850">
    <property type="entry name" value="Alkaline_phosphatase_core_sf"/>
</dbReference>
<reference evidence="3 4" key="1">
    <citation type="submission" date="2020-07" db="EMBL/GenBank/DDBJ databases">
        <title>Roseicoccus Jingziensis gen. nov., sp. nov., isolated from coastal seawater.</title>
        <authorList>
            <person name="Feng X."/>
        </authorList>
    </citation>
    <scope>NUCLEOTIDE SEQUENCE [LARGE SCALE GENOMIC DNA]</scope>
    <source>
        <strain evidence="3 4">N1E253</strain>
    </source>
</reference>
<dbReference type="SUPFAM" id="SSF53649">
    <property type="entry name" value="Alkaline phosphatase-like"/>
    <property type="match status" value="1"/>
</dbReference>
<keyword evidence="4" id="KW-1185">Reference proteome</keyword>
<gene>
    <name evidence="3" type="ORF">HW115_18380</name>
</gene>
<dbReference type="Proteomes" id="UP000557872">
    <property type="component" value="Unassembled WGS sequence"/>
</dbReference>
<dbReference type="Pfam" id="PF00884">
    <property type="entry name" value="Sulfatase"/>
    <property type="match status" value="1"/>
</dbReference>
<dbReference type="Gene3D" id="3.40.720.10">
    <property type="entry name" value="Alkaline Phosphatase, subunit A"/>
    <property type="match status" value="1"/>
</dbReference>
<dbReference type="CDD" id="cd16027">
    <property type="entry name" value="SGSH"/>
    <property type="match status" value="1"/>
</dbReference>